<dbReference type="AlphaFoldDB" id="A0A7U0KT68"/>
<dbReference type="RefSeq" id="YP_010152933.1">
    <property type="nucleotide sequence ID" value="NC_057170.1"/>
</dbReference>
<dbReference type="InterPro" id="IPR012678">
    <property type="entry name" value="Ribosomal_uL23/eL15/eS24_sf"/>
</dbReference>
<reference evidence="4" key="1">
    <citation type="journal article" date="2021" name="J. Phycol.">
        <title>Olisthodiscus represents a new class of Ochrophyta.</title>
        <authorList>
            <person name="Barcyte D."/>
            <person name="Eikrem W."/>
            <person name="Engesmo A."/>
            <person name="Seoane S."/>
            <person name="Wohlmann J."/>
            <person name="Horak A."/>
            <person name="Yurchenko T."/>
            <person name="Elias M."/>
        </authorList>
    </citation>
    <scope>NUCLEOTIDE SEQUENCE</scope>
    <source>
        <strain evidence="4">K-0444</strain>
    </source>
</reference>
<dbReference type="GeneID" id="67154552"/>
<dbReference type="NCBIfam" id="NF004363">
    <property type="entry name" value="PRK05738.2-4"/>
    <property type="match status" value="1"/>
</dbReference>
<organism evidence="4">
    <name type="scientific">Olisthodiscus luteus</name>
    <name type="common">Marine phytoflagellate</name>
    <dbReference type="NCBI Taxonomy" id="83000"/>
    <lineage>
        <taxon>Eukaryota</taxon>
        <taxon>Sar</taxon>
        <taxon>Stramenopiles</taxon>
        <taxon>Ochrophyta</taxon>
        <taxon>Olisthodiscophyceae</taxon>
        <taxon>Olisthodiscaceae</taxon>
        <taxon>Olisthodiscus</taxon>
    </lineage>
</organism>
<dbReference type="Gene3D" id="3.30.70.330">
    <property type="match status" value="1"/>
</dbReference>
<keyword evidence="4" id="KW-0934">Plastid</keyword>
<sequence length="110" mass="13048">MTNQFNNLNFEKYKYIQFINCIKYPILTAKASRLLEMNKYTFIVDFKADKPTIANAIEYLFKVKVKKIQTIVLPVKKKRFGKFVGNCSRYKKAYITLHKDYKIKAFSDLT</sequence>
<accession>A0A7U0KT68</accession>
<protein>
    <submittedName>
        <fullName evidence="4">Ribosomal protein L23</fullName>
    </submittedName>
</protein>
<dbReference type="PANTHER" id="PTHR11620">
    <property type="entry name" value="60S RIBOSOMAL PROTEIN L23A"/>
    <property type="match status" value="1"/>
</dbReference>
<dbReference type="GO" id="GO:0006412">
    <property type="term" value="P:translation"/>
    <property type="evidence" value="ECO:0007669"/>
    <property type="project" value="InterPro"/>
</dbReference>
<evidence type="ECO:0000256" key="2">
    <source>
        <dbReference type="ARBA" id="ARBA00022980"/>
    </source>
</evidence>
<keyword evidence="2 4" id="KW-0689">Ribosomal protein</keyword>
<dbReference type="Pfam" id="PF00276">
    <property type="entry name" value="Ribosomal_L23"/>
    <property type="match status" value="1"/>
</dbReference>
<dbReference type="GO" id="GO:1990904">
    <property type="term" value="C:ribonucleoprotein complex"/>
    <property type="evidence" value="ECO:0007669"/>
    <property type="project" value="UniProtKB-KW"/>
</dbReference>
<dbReference type="InterPro" id="IPR013025">
    <property type="entry name" value="Ribosomal_uL23-like"/>
</dbReference>
<dbReference type="GO" id="GO:0005840">
    <property type="term" value="C:ribosome"/>
    <property type="evidence" value="ECO:0007669"/>
    <property type="project" value="UniProtKB-KW"/>
</dbReference>
<evidence type="ECO:0000256" key="1">
    <source>
        <dbReference type="ARBA" id="ARBA00006700"/>
    </source>
</evidence>
<evidence type="ECO:0000256" key="3">
    <source>
        <dbReference type="ARBA" id="ARBA00023274"/>
    </source>
</evidence>
<gene>
    <name evidence="4" type="primary">rpl23</name>
</gene>
<dbReference type="EMBL" id="MT859097">
    <property type="protein sequence ID" value="QQW50594.1"/>
    <property type="molecule type" value="Genomic_DNA"/>
</dbReference>
<comment type="similarity">
    <text evidence="1">Belongs to the universal ribosomal protein uL23 family.</text>
</comment>
<evidence type="ECO:0000313" key="4">
    <source>
        <dbReference type="EMBL" id="QQW50594.1"/>
    </source>
</evidence>
<keyword evidence="3" id="KW-0687">Ribonucleoprotein</keyword>
<dbReference type="GO" id="GO:0003735">
    <property type="term" value="F:structural constituent of ribosome"/>
    <property type="evidence" value="ECO:0007669"/>
    <property type="project" value="InterPro"/>
</dbReference>
<dbReference type="HAMAP" id="MF_01369_B">
    <property type="entry name" value="Ribosomal_uL23_B"/>
    <property type="match status" value="1"/>
</dbReference>
<name>A0A7U0KT68_OLILU</name>
<dbReference type="InterPro" id="IPR012677">
    <property type="entry name" value="Nucleotide-bd_a/b_plait_sf"/>
</dbReference>
<dbReference type="SUPFAM" id="SSF54189">
    <property type="entry name" value="Ribosomal proteins S24e, L23 and L15e"/>
    <property type="match status" value="1"/>
</dbReference>
<proteinExistence type="inferred from homology"/>
<geneLocation type="plastid" evidence="4"/>